<name>A0A5S4F379_9ACTN</name>
<dbReference type="Proteomes" id="UP000309128">
    <property type="component" value="Unassembled WGS sequence"/>
</dbReference>
<feature type="compositionally biased region" description="Low complexity" evidence="1">
    <location>
        <begin position="49"/>
        <end position="63"/>
    </location>
</feature>
<dbReference type="InterPro" id="IPR036291">
    <property type="entry name" value="NAD(P)-bd_dom_sf"/>
</dbReference>
<dbReference type="SUPFAM" id="SSF51735">
    <property type="entry name" value="NAD(P)-binding Rossmann-fold domains"/>
    <property type="match status" value="1"/>
</dbReference>
<feature type="region of interest" description="Disordered" evidence="1">
    <location>
        <begin position="28"/>
        <end position="90"/>
    </location>
</feature>
<feature type="compositionally biased region" description="Basic and acidic residues" evidence="1">
    <location>
        <begin position="37"/>
        <end position="48"/>
    </location>
</feature>
<dbReference type="EMBL" id="VCKY01000197">
    <property type="protein sequence ID" value="TMR10291.1"/>
    <property type="molecule type" value="Genomic_DNA"/>
</dbReference>
<feature type="compositionally biased region" description="Basic residues" evidence="1">
    <location>
        <begin position="70"/>
        <end position="82"/>
    </location>
</feature>
<evidence type="ECO:0000256" key="1">
    <source>
        <dbReference type="SAM" id="MobiDB-lite"/>
    </source>
</evidence>
<gene>
    <name evidence="3" type="ORF">ETD86_40170</name>
</gene>
<organism evidence="3 4">
    <name type="scientific">Nonomuraea turkmeniaca</name>
    <dbReference type="NCBI Taxonomy" id="103838"/>
    <lineage>
        <taxon>Bacteria</taxon>
        <taxon>Bacillati</taxon>
        <taxon>Actinomycetota</taxon>
        <taxon>Actinomycetes</taxon>
        <taxon>Streptosporangiales</taxon>
        <taxon>Streptosporangiaceae</taxon>
        <taxon>Nonomuraea</taxon>
    </lineage>
</organism>
<dbReference type="AlphaFoldDB" id="A0A5S4F379"/>
<sequence>MTVLVTGARGNIGRHVVKELLAHHIPGVRALTRHPRRTGEELRAEPARPIEAARASSSPTRPASPDPRGRRVTPSRSRRHPTWWRWSKAI</sequence>
<accession>A0A5S4F379</accession>
<evidence type="ECO:0000259" key="2">
    <source>
        <dbReference type="Pfam" id="PF01370"/>
    </source>
</evidence>
<evidence type="ECO:0000313" key="4">
    <source>
        <dbReference type="Proteomes" id="UP000309128"/>
    </source>
</evidence>
<evidence type="ECO:0000313" key="3">
    <source>
        <dbReference type="EMBL" id="TMR10291.1"/>
    </source>
</evidence>
<proteinExistence type="predicted"/>
<dbReference type="Gene3D" id="3.40.50.720">
    <property type="entry name" value="NAD(P)-binding Rossmann-like Domain"/>
    <property type="match status" value="1"/>
</dbReference>
<dbReference type="RefSeq" id="WP_138671868.1">
    <property type="nucleotide sequence ID" value="NZ_VCKY01000197.1"/>
</dbReference>
<dbReference type="OrthoDB" id="3510772at2"/>
<feature type="domain" description="NAD-dependent epimerase/dehydratase" evidence="2">
    <location>
        <begin position="3"/>
        <end position="42"/>
    </location>
</feature>
<comment type="caution">
    <text evidence="3">The sequence shown here is derived from an EMBL/GenBank/DDBJ whole genome shotgun (WGS) entry which is preliminary data.</text>
</comment>
<keyword evidence="4" id="KW-1185">Reference proteome</keyword>
<reference evidence="3 4" key="1">
    <citation type="submission" date="2019-05" db="EMBL/GenBank/DDBJ databases">
        <title>Draft genome sequence of Nonomuraea turkmeniaca DSM 43926.</title>
        <authorList>
            <person name="Saricaoglu S."/>
            <person name="Isik K."/>
        </authorList>
    </citation>
    <scope>NUCLEOTIDE SEQUENCE [LARGE SCALE GENOMIC DNA]</scope>
    <source>
        <strain evidence="3 4">DSM 43926</strain>
    </source>
</reference>
<dbReference type="InterPro" id="IPR001509">
    <property type="entry name" value="Epimerase_deHydtase"/>
</dbReference>
<dbReference type="Pfam" id="PF01370">
    <property type="entry name" value="Epimerase"/>
    <property type="match status" value="1"/>
</dbReference>
<protein>
    <submittedName>
        <fullName evidence="3">NAD-dependent epimerase/dehydratase family protein</fullName>
    </submittedName>
</protein>